<sequence length="255" mass="27733">MTEAQEDEKARPRVVRGTPLPKSNLQQAQEVATKLWELGRTQEIPRESLAQSLGMSEKSSAYDMRIGSMGHYGLATASGGTIKITELGRQVVQDFDSAAQLDARRQALLSQKHFAAVLAEYDGDKLANEEILAKRFHYQHSVNLPVAQQAARALIESARYAQVLDAENNVSLTKQEQTRVEEETTTGHLDEPEAPTAPTIEAPHAKMDGLTGAKNVTSGDVTVNVTVNITVNDDNVEGLRSLLKTLGLGNKSDNT</sequence>
<gene>
    <name evidence="2" type="ORF">DMH04_14500</name>
</gene>
<evidence type="ECO:0000313" key="2">
    <source>
        <dbReference type="EMBL" id="RSM86365.1"/>
    </source>
</evidence>
<evidence type="ECO:0000313" key="3">
    <source>
        <dbReference type="Proteomes" id="UP000287547"/>
    </source>
</evidence>
<dbReference type="AlphaFoldDB" id="A0A428ZE93"/>
<reference evidence="2 3" key="1">
    <citation type="submission" date="2018-05" db="EMBL/GenBank/DDBJ databases">
        <title>Evolution of GPA BGCs.</title>
        <authorList>
            <person name="Waglechner N."/>
            <person name="Wright G.D."/>
        </authorList>
    </citation>
    <scope>NUCLEOTIDE SEQUENCE [LARGE SCALE GENOMIC DNA]</scope>
    <source>
        <strain evidence="2 3">A82846</strain>
    </source>
</reference>
<dbReference type="Proteomes" id="UP000287547">
    <property type="component" value="Unassembled WGS sequence"/>
</dbReference>
<dbReference type="EMBL" id="QHKI01000009">
    <property type="protein sequence ID" value="RSM86365.1"/>
    <property type="molecule type" value="Genomic_DNA"/>
</dbReference>
<name>A0A428ZE93_KIBAR</name>
<feature type="region of interest" description="Disordered" evidence="1">
    <location>
        <begin position="1"/>
        <end position="22"/>
    </location>
</feature>
<comment type="caution">
    <text evidence="2">The sequence shown here is derived from an EMBL/GenBank/DDBJ whole genome shotgun (WGS) entry which is preliminary data.</text>
</comment>
<proteinExistence type="predicted"/>
<accession>A0A428ZE93</accession>
<organism evidence="2 3">
    <name type="scientific">Kibdelosporangium aridum</name>
    <dbReference type="NCBI Taxonomy" id="2030"/>
    <lineage>
        <taxon>Bacteria</taxon>
        <taxon>Bacillati</taxon>
        <taxon>Actinomycetota</taxon>
        <taxon>Actinomycetes</taxon>
        <taxon>Pseudonocardiales</taxon>
        <taxon>Pseudonocardiaceae</taxon>
        <taxon>Kibdelosporangium</taxon>
    </lineage>
</organism>
<evidence type="ECO:0000256" key="1">
    <source>
        <dbReference type="SAM" id="MobiDB-lite"/>
    </source>
</evidence>
<dbReference type="RefSeq" id="WP_037256127.1">
    <property type="nucleotide sequence ID" value="NZ_QHKI01000009.1"/>
</dbReference>
<feature type="region of interest" description="Disordered" evidence="1">
    <location>
        <begin position="173"/>
        <end position="200"/>
    </location>
</feature>
<protein>
    <submittedName>
        <fullName evidence="2">Uncharacterized protein</fullName>
    </submittedName>
</protein>